<name>A0A4R7W0W8_9PSEU</name>
<dbReference type="Pfam" id="PF06386">
    <property type="entry name" value="GvpL_GvpF"/>
    <property type="match status" value="1"/>
</dbReference>
<dbReference type="AlphaFoldDB" id="A0A4R7W0W8"/>
<dbReference type="GO" id="GO:0031412">
    <property type="term" value="P:gas vesicle organization"/>
    <property type="evidence" value="ECO:0007669"/>
    <property type="project" value="InterPro"/>
</dbReference>
<evidence type="ECO:0000313" key="1">
    <source>
        <dbReference type="EMBL" id="TDV55167.1"/>
    </source>
</evidence>
<dbReference type="EMBL" id="SOCP01000003">
    <property type="protein sequence ID" value="TDV55167.1"/>
    <property type="molecule type" value="Genomic_DNA"/>
</dbReference>
<keyword evidence="2" id="KW-1185">Reference proteome</keyword>
<protein>
    <submittedName>
        <fullName evidence="1">Gas vesicle protein GvpL/GvpF</fullName>
    </submittedName>
</protein>
<dbReference type="GO" id="GO:0031411">
    <property type="term" value="C:gas vesicle"/>
    <property type="evidence" value="ECO:0007669"/>
    <property type="project" value="InterPro"/>
</dbReference>
<gene>
    <name evidence="1" type="ORF">CLV71_103408</name>
</gene>
<reference evidence="1 2" key="1">
    <citation type="submission" date="2019-03" db="EMBL/GenBank/DDBJ databases">
        <title>Genomic Encyclopedia of Archaeal and Bacterial Type Strains, Phase II (KMG-II): from individual species to whole genera.</title>
        <authorList>
            <person name="Goeker M."/>
        </authorList>
    </citation>
    <scope>NUCLEOTIDE SEQUENCE [LARGE SCALE GENOMIC DNA]</scope>
    <source>
        <strain evidence="1 2">DSM 45499</strain>
    </source>
</reference>
<proteinExistence type="predicted"/>
<evidence type="ECO:0000313" key="2">
    <source>
        <dbReference type="Proteomes" id="UP000294927"/>
    </source>
</evidence>
<accession>A0A4R7W0W8</accession>
<dbReference type="InterPro" id="IPR009430">
    <property type="entry name" value="GvpL/GvpF"/>
</dbReference>
<sequence length="120" mass="12987">MRPAMLDGLVEVHACLRFDEEEALVAAHDERLSGTRSTYDLVTWRRARSDALLAPVAAAARGQVLLPDRVPTEERRAFLLPHEDVASARAVITALTHLAGVETECTGPLPPVSFVPAPPI</sequence>
<organism evidence="1 2">
    <name type="scientific">Actinophytocola oryzae</name>
    <dbReference type="NCBI Taxonomy" id="502181"/>
    <lineage>
        <taxon>Bacteria</taxon>
        <taxon>Bacillati</taxon>
        <taxon>Actinomycetota</taxon>
        <taxon>Actinomycetes</taxon>
        <taxon>Pseudonocardiales</taxon>
        <taxon>Pseudonocardiaceae</taxon>
    </lineage>
</organism>
<dbReference type="Proteomes" id="UP000294927">
    <property type="component" value="Unassembled WGS sequence"/>
</dbReference>
<comment type="caution">
    <text evidence="1">The sequence shown here is derived from an EMBL/GenBank/DDBJ whole genome shotgun (WGS) entry which is preliminary data.</text>
</comment>